<sequence length="45" mass="4725">MGAPSGDPDDGENSEKVPLGTVLFESLPDPEADSVAAVRELREQV</sequence>
<dbReference type="KEGG" id="hru:Halru_2950"/>
<gene>
    <name evidence="1" type="ordered locus">Halru_2950</name>
</gene>
<dbReference type="Proteomes" id="UP000010846">
    <property type="component" value="Chromosome"/>
</dbReference>
<dbReference type="AlphaFoldDB" id="L0ID89"/>
<dbReference type="HOGENOM" id="CLU_213009_0_0_2"/>
<dbReference type="RefSeq" id="WP_015302107.1">
    <property type="nucleotide sequence ID" value="NC_019964.1"/>
</dbReference>
<dbReference type="GeneID" id="55574968"/>
<organism evidence="1 2">
    <name type="scientific">Halovivax ruber (strain DSM 18193 / JCM 13892 / XH-70)</name>
    <dbReference type="NCBI Taxonomy" id="797302"/>
    <lineage>
        <taxon>Archaea</taxon>
        <taxon>Methanobacteriati</taxon>
        <taxon>Methanobacteriota</taxon>
        <taxon>Stenosarchaea group</taxon>
        <taxon>Halobacteria</taxon>
        <taxon>Halobacteriales</taxon>
        <taxon>Natrialbaceae</taxon>
        <taxon>Halovivax</taxon>
    </lineage>
</organism>
<accession>L0ID89</accession>
<proteinExistence type="predicted"/>
<protein>
    <submittedName>
        <fullName evidence="1">Uncharacterized protein</fullName>
    </submittedName>
</protein>
<reference evidence="1" key="1">
    <citation type="submission" date="2011-09" db="EMBL/GenBank/DDBJ databases">
        <title>Complete sequence of Halovivax ruber XH-70.</title>
        <authorList>
            <consortium name="US DOE Joint Genome Institute"/>
            <person name="Lucas S."/>
            <person name="Han J."/>
            <person name="Lapidus A."/>
            <person name="Cheng J.-F."/>
            <person name="Goodwin L."/>
            <person name="Pitluck S."/>
            <person name="Peters L."/>
            <person name="Mikhailova N."/>
            <person name="Davenport K."/>
            <person name="Detter J.C."/>
            <person name="Han C."/>
            <person name="Tapia R."/>
            <person name="Land M."/>
            <person name="Hauser L."/>
            <person name="Kyrpides N."/>
            <person name="Ivanova N."/>
            <person name="Pagani I."/>
            <person name="Sproer C."/>
            <person name="Anderson I."/>
            <person name="Woyke T."/>
        </authorList>
    </citation>
    <scope>NUCLEOTIDE SEQUENCE</scope>
    <source>
        <strain evidence="1">XH-70</strain>
    </source>
</reference>
<name>L0ID89_HALRX</name>
<evidence type="ECO:0000313" key="1">
    <source>
        <dbReference type="EMBL" id="AGB17520.1"/>
    </source>
</evidence>
<evidence type="ECO:0000313" key="2">
    <source>
        <dbReference type="Proteomes" id="UP000010846"/>
    </source>
</evidence>
<keyword evidence="2" id="KW-1185">Reference proteome</keyword>
<dbReference type="EMBL" id="CP003050">
    <property type="protein sequence ID" value="AGB17520.1"/>
    <property type="molecule type" value="Genomic_DNA"/>
</dbReference>
<dbReference type="STRING" id="797302.Halru_2950"/>